<feature type="transmembrane region" description="Helical" evidence="1">
    <location>
        <begin position="65"/>
        <end position="81"/>
    </location>
</feature>
<keyword evidence="1" id="KW-1133">Transmembrane helix</keyword>
<feature type="transmembrane region" description="Helical" evidence="1">
    <location>
        <begin position="233"/>
        <end position="254"/>
    </location>
</feature>
<keyword evidence="1" id="KW-0472">Membrane</keyword>
<keyword evidence="3" id="KW-1185">Reference proteome</keyword>
<sequence length="271" mass="30463">MSRVFINEWKRAINISAVIAVIGVMFCICFDSWNDLVSAMQSGNSVWCVYYFTSNSAFGGMCRKYILPVFAALPFSASFCEERRNRAVAYIVSREGMLRYGAVKYIVNILMGGLVVAFGTALLILFLRISFPMTSDYYETSAADTADLFHKWLAVHSPVCYCMTETVLGFMRGMIWAGVSLFVSLYVTDRLVITMFPFFGSYAIVRISQMLSIDDKLRLDQILIGRTVIKDSGYTVMIAVIVSGVLVFLMGCVFTRKMARGLKDGMFYESK</sequence>
<gene>
    <name evidence="2" type="ORF">D7V94_13230</name>
</gene>
<keyword evidence="1" id="KW-0812">Transmembrane</keyword>
<proteinExistence type="predicted"/>
<reference evidence="2 3" key="1">
    <citation type="submission" date="2018-09" db="EMBL/GenBank/DDBJ databases">
        <title>Murine metabolic-syndrome-specific gut microbial biobank.</title>
        <authorList>
            <person name="Liu C."/>
        </authorList>
    </citation>
    <scope>NUCLEOTIDE SEQUENCE [LARGE SCALE GENOMIC DNA]</scope>
    <source>
        <strain evidence="2 3">0.1xD8-82</strain>
    </source>
</reference>
<organism evidence="2 3">
    <name type="scientific">Parablautia intestinalis</name>
    <dbReference type="NCBI Taxonomy" id="2320100"/>
    <lineage>
        <taxon>Bacteria</taxon>
        <taxon>Bacillati</taxon>
        <taxon>Bacillota</taxon>
        <taxon>Clostridia</taxon>
        <taxon>Lachnospirales</taxon>
        <taxon>Lachnospiraceae</taxon>
        <taxon>Parablautia</taxon>
    </lineage>
</organism>
<dbReference type="OrthoDB" id="2067784at2"/>
<dbReference type="EMBL" id="RAYQ01000013">
    <property type="protein sequence ID" value="RKI90727.1"/>
    <property type="molecule type" value="Genomic_DNA"/>
</dbReference>
<evidence type="ECO:0000256" key="1">
    <source>
        <dbReference type="SAM" id="Phobius"/>
    </source>
</evidence>
<dbReference type="RefSeq" id="WP_120470502.1">
    <property type="nucleotide sequence ID" value="NZ_RAYQ01000013.1"/>
</dbReference>
<feature type="transmembrane region" description="Helical" evidence="1">
    <location>
        <begin position="12"/>
        <end position="33"/>
    </location>
</feature>
<dbReference type="AlphaFoldDB" id="A0A3A9AH61"/>
<feature type="transmembrane region" description="Helical" evidence="1">
    <location>
        <begin position="194"/>
        <end position="213"/>
    </location>
</feature>
<dbReference type="Proteomes" id="UP000280696">
    <property type="component" value="Unassembled WGS sequence"/>
</dbReference>
<evidence type="ECO:0000313" key="3">
    <source>
        <dbReference type="Proteomes" id="UP000280696"/>
    </source>
</evidence>
<feature type="transmembrane region" description="Helical" evidence="1">
    <location>
        <begin position="167"/>
        <end position="187"/>
    </location>
</feature>
<accession>A0A3A9AH61</accession>
<name>A0A3A9AH61_9FIRM</name>
<evidence type="ECO:0000313" key="2">
    <source>
        <dbReference type="EMBL" id="RKI90727.1"/>
    </source>
</evidence>
<comment type="caution">
    <text evidence="2">The sequence shown here is derived from an EMBL/GenBank/DDBJ whole genome shotgun (WGS) entry which is preliminary data.</text>
</comment>
<protein>
    <submittedName>
        <fullName evidence="2">Uncharacterized protein</fullName>
    </submittedName>
</protein>
<feature type="transmembrane region" description="Helical" evidence="1">
    <location>
        <begin position="102"/>
        <end position="127"/>
    </location>
</feature>